<dbReference type="AlphaFoldDB" id="A0A5M3Y1Z6"/>
<evidence type="ECO:0000313" key="2">
    <source>
        <dbReference type="Proteomes" id="UP000377595"/>
    </source>
</evidence>
<dbReference type="RefSeq" id="WP_155351907.1">
    <property type="nucleotide sequence ID" value="NZ_BAAAHM010000026.1"/>
</dbReference>
<organism evidence="1 2">
    <name type="scientific">Acrocarpospora pleiomorpha</name>
    <dbReference type="NCBI Taxonomy" id="90975"/>
    <lineage>
        <taxon>Bacteria</taxon>
        <taxon>Bacillati</taxon>
        <taxon>Actinomycetota</taxon>
        <taxon>Actinomycetes</taxon>
        <taxon>Streptosporangiales</taxon>
        <taxon>Streptosporangiaceae</taxon>
        <taxon>Acrocarpospora</taxon>
    </lineage>
</organism>
<dbReference type="EMBL" id="BLAF01000116">
    <property type="protein sequence ID" value="GES27246.1"/>
    <property type="molecule type" value="Genomic_DNA"/>
</dbReference>
<dbReference type="Proteomes" id="UP000377595">
    <property type="component" value="Unassembled WGS sequence"/>
</dbReference>
<keyword evidence="2" id="KW-1185">Reference proteome</keyword>
<proteinExistence type="predicted"/>
<evidence type="ECO:0000313" key="1">
    <source>
        <dbReference type="EMBL" id="GES27246.1"/>
    </source>
</evidence>
<comment type="caution">
    <text evidence="1">The sequence shown here is derived from an EMBL/GenBank/DDBJ whole genome shotgun (WGS) entry which is preliminary data.</text>
</comment>
<protein>
    <submittedName>
        <fullName evidence="1">Uncharacterized protein</fullName>
    </submittedName>
</protein>
<sequence>MRAVAAVVVGPLGAVVAGAVPAAETAAGVTSRVALAGAEGAAAPVVGAVSVAGLAGAASAVRAEGPVAAGPRGVIAPLSMAATGPVAVLFATARAVTPVFSVHFCPLSLAHRVRLGVPFRRRLRGSGISRLASLLRRDEGHPAWWGGPARPA</sequence>
<reference evidence="1 2" key="1">
    <citation type="submission" date="2019-10" db="EMBL/GenBank/DDBJ databases">
        <title>Whole genome shotgun sequence of Acrocarpospora pleiomorpha NBRC 16267.</title>
        <authorList>
            <person name="Ichikawa N."/>
            <person name="Kimura A."/>
            <person name="Kitahashi Y."/>
            <person name="Komaki H."/>
            <person name="Oguchi A."/>
        </authorList>
    </citation>
    <scope>NUCLEOTIDE SEQUENCE [LARGE SCALE GENOMIC DNA]</scope>
    <source>
        <strain evidence="1 2">NBRC 16267</strain>
    </source>
</reference>
<gene>
    <name evidence="1" type="ORF">Aple_101460</name>
</gene>
<name>A0A5M3Y1Z6_9ACTN</name>
<accession>A0A5M3Y1Z6</accession>